<dbReference type="Proteomes" id="UP000813876">
    <property type="component" value="Unassembled WGS sequence"/>
</dbReference>
<accession>A0AAW4ZVS7</accession>
<dbReference type="EMBL" id="WMCP01000026">
    <property type="protein sequence ID" value="MCF2303449.1"/>
    <property type="molecule type" value="Genomic_DNA"/>
</dbReference>
<evidence type="ECO:0000313" key="2">
    <source>
        <dbReference type="EMBL" id="MCF2303449.1"/>
    </source>
</evidence>
<reference evidence="2" key="1">
    <citation type="submission" date="2019-11" db="EMBL/GenBank/DDBJ databases">
        <title>Comparative genomics of photobacteria reveal adaptation to distinct habitats.</title>
        <authorList>
            <person name="Fuertes-Perez S."/>
            <person name="Hilgarth M."/>
            <person name="Vogel R.F."/>
        </authorList>
    </citation>
    <scope>NUCLEOTIDE SEQUENCE</scope>
    <source>
        <strain evidence="2">TMW2.2145</strain>
    </source>
</reference>
<keyword evidence="1" id="KW-0732">Signal</keyword>
<sequence length="147" mass="16655">MKKILLVLPLLTISLMTPPAIANDADCAIWLCLPTGFPSGCGDAKSAFKKRIKHFKPPLPNIVSCLVKDSDIPPEIKAEYKPSDLSYEKGVSAKMPGGRFIDGTSCQYRKHNGDIVLWYPKGCIATYHWVQVYMDKQPYEKKYYYNY</sequence>
<proteinExistence type="predicted"/>
<comment type="caution">
    <text evidence="2">The sequence shown here is derived from an EMBL/GenBank/DDBJ whole genome shotgun (WGS) entry which is preliminary data.</text>
</comment>
<organism evidence="2 3">
    <name type="scientific">Photobacterium phosphoreum</name>
    <dbReference type="NCBI Taxonomy" id="659"/>
    <lineage>
        <taxon>Bacteria</taxon>
        <taxon>Pseudomonadati</taxon>
        <taxon>Pseudomonadota</taxon>
        <taxon>Gammaproteobacteria</taxon>
        <taxon>Vibrionales</taxon>
        <taxon>Vibrionaceae</taxon>
        <taxon>Photobacterium</taxon>
    </lineage>
</organism>
<name>A0AAW4ZVS7_PHOPO</name>
<evidence type="ECO:0000313" key="3">
    <source>
        <dbReference type="Proteomes" id="UP000813876"/>
    </source>
</evidence>
<feature type="signal peptide" evidence="1">
    <location>
        <begin position="1"/>
        <end position="22"/>
    </location>
</feature>
<feature type="chain" id="PRO_5043789648" evidence="1">
    <location>
        <begin position="23"/>
        <end position="147"/>
    </location>
</feature>
<gene>
    <name evidence="2" type="ORF">GLP33_17090</name>
</gene>
<dbReference type="RefSeq" id="WP_232581602.1">
    <property type="nucleotide sequence ID" value="NZ_WMCP01000026.1"/>
</dbReference>
<evidence type="ECO:0000256" key="1">
    <source>
        <dbReference type="SAM" id="SignalP"/>
    </source>
</evidence>
<protein>
    <submittedName>
        <fullName evidence="2">Conjugal transfer protein</fullName>
    </submittedName>
</protein>
<dbReference type="AlphaFoldDB" id="A0AAW4ZVS7"/>